<organism evidence="2 3">
    <name type="scientific">Neolewinella aurantiaca</name>
    <dbReference type="NCBI Taxonomy" id="2602767"/>
    <lineage>
        <taxon>Bacteria</taxon>
        <taxon>Pseudomonadati</taxon>
        <taxon>Bacteroidota</taxon>
        <taxon>Saprospiria</taxon>
        <taxon>Saprospirales</taxon>
        <taxon>Lewinellaceae</taxon>
        <taxon>Neolewinella</taxon>
    </lineage>
</organism>
<dbReference type="AlphaFoldDB" id="A0A5C7F7H4"/>
<feature type="signal peptide" evidence="1">
    <location>
        <begin position="1"/>
        <end position="16"/>
    </location>
</feature>
<keyword evidence="3" id="KW-1185">Reference proteome</keyword>
<evidence type="ECO:0000313" key="2">
    <source>
        <dbReference type="EMBL" id="TXF86651.1"/>
    </source>
</evidence>
<accession>A0A5C7F7H4</accession>
<evidence type="ECO:0000313" key="3">
    <source>
        <dbReference type="Proteomes" id="UP000321907"/>
    </source>
</evidence>
<proteinExistence type="predicted"/>
<dbReference type="RefSeq" id="WP_147932413.1">
    <property type="nucleotide sequence ID" value="NZ_VOXD01000039.1"/>
</dbReference>
<feature type="chain" id="PRO_5022694638" description="Alpha/beta hydrolase family protein DUF900" evidence="1">
    <location>
        <begin position="17"/>
        <end position="364"/>
    </location>
</feature>
<comment type="caution">
    <text evidence="2">The sequence shown here is derived from an EMBL/GenBank/DDBJ whole genome shotgun (WGS) entry which is preliminary data.</text>
</comment>
<name>A0A5C7F7H4_9BACT</name>
<reference evidence="2 3" key="1">
    <citation type="submission" date="2019-08" db="EMBL/GenBank/DDBJ databases">
        <title>Lewinella sp. strain SSH13 Genome sequencing and assembly.</title>
        <authorList>
            <person name="Kim I."/>
        </authorList>
    </citation>
    <scope>NUCLEOTIDE SEQUENCE [LARGE SCALE GENOMIC DNA]</scope>
    <source>
        <strain evidence="2 3">SSH13</strain>
    </source>
</reference>
<gene>
    <name evidence="2" type="ORF">FUA23_19295</name>
</gene>
<sequence>MRFILLILLVPFIAAAQPTDYSNSVLYGERNGLAELPDTYRIFVDRNGDLYPGQTLPDSLVSAADASLAKLYERRPDLFPTAQPSFAAYQDSLLQANLHVINRLAANNTDVFAFVHGFRKPFRPVAGGRTAQSEYLLLQQRIRNAAPDTTRPFFIEIYWDATYDCCFGFKAKQNRALFQLFELQAQRHASVAGYRLRPLLAGITTDKLHLIGHSLGTRLVVTAAFNAYADDVAQELRAEATPGQPLVDICLIGPAIAGSAFEHYYLRGNKELSNQDNYHLSIFYNRKDFVLKKRVFIFGPGPRRYGDTSLGADRRRSVAKLSELFSEVYPGSGLSPYRVSIGKSHALRHYSGTEEFRTYLGGLW</sequence>
<dbReference type="EMBL" id="VOXD01000039">
    <property type="protein sequence ID" value="TXF86651.1"/>
    <property type="molecule type" value="Genomic_DNA"/>
</dbReference>
<evidence type="ECO:0000256" key="1">
    <source>
        <dbReference type="SAM" id="SignalP"/>
    </source>
</evidence>
<dbReference type="OrthoDB" id="893534at2"/>
<dbReference type="Proteomes" id="UP000321907">
    <property type="component" value="Unassembled WGS sequence"/>
</dbReference>
<evidence type="ECO:0008006" key="4">
    <source>
        <dbReference type="Google" id="ProtNLM"/>
    </source>
</evidence>
<protein>
    <recommendedName>
        <fullName evidence="4">Alpha/beta hydrolase family protein DUF900</fullName>
    </recommendedName>
</protein>
<keyword evidence="1" id="KW-0732">Signal</keyword>